<dbReference type="GO" id="GO:0005886">
    <property type="term" value="C:plasma membrane"/>
    <property type="evidence" value="ECO:0007669"/>
    <property type="project" value="UniProtKB-SubCell"/>
</dbReference>
<evidence type="ECO:0000256" key="4">
    <source>
        <dbReference type="ARBA" id="ARBA00022475"/>
    </source>
</evidence>
<feature type="transmembrane region" description="Helical" evidence="9">
    <location>
        <begin position="232"/>
        <end position="257"/>
    </location>
</feature>
<dbReference type="Proteomes" id="UP000321798">
    <property type="component" value="Unassembled WGS sequence"/>
</dbReference>
<name>A0A512PFF6_9CELL</name>
<dbReference type="InterPro" id="IPR002549">
    <property type="entry name" value="AI-2E-like"/>
</dbReference>
<comment type="caution">
    <text evidence="10">The sequence shown here is derived from an EMBL/GenBank/DDBJ whole genome shotgun (WGS) entry which is preliminary data.</text>
</comment>
<proteinExistence type="inferred from homology"/>
<keyword evidence="3" id="KW-0813">Transport</keyword>
<protein>
    <recommendedName>
        <fullName evidence="12">AI-2E family transporter</fullName>
    </recommendedName>
</protein>
<organism evidence="10 11">
    <name type="scientific">Cellulomonas soli</name>
    <dbReference type="NCBI Taxonomy" id="931535"/>
    <lineage>
        <taxon>Bacteria</taxon>
        <taxon>Bacillati</taxon>
        <taxon>Actinomycetota</taxon>
        <taxon>Actinomycetes</taxon>
        <taxon>Micrococcales</taxon>
        <taxon>Cellulomonadaceae</taxon>
        <taxon>Cellulomonas</taxon>
    </lineage>
</organism>
<evidence type="ECO:0000256" key="7">
    <source>
        <dbReference type="ARBA" id="ARBA00023136"/>
    </source>
</evidence>
<evidence type="ECO:0000256" key="3">
    <source>
        <dbReference type="ARBA" id="ARBA00022448"/>
    </source>
</evidence>
<dbReference type="EMBL" id="BKAL01000009">
    <property type="protein sequence ID" value="GEP69916.1"/>
    <property type="molecule type" value="Genomic_DNA"/>
</dbReference>
<evidence type="ECO:0000256" key="6">
    <source>
        <dbReference type="ARBA" id="ARBA00022989"/>
    </source>
</evidence>
<feature type="transmembrane region" description="Helical" evidence="9">
    <location>
        <begin position="207"/>
        <end position="226"/>
    </location>
</feature>
<dbReference type="PANTHER" id="PTHR21716:SF53">
    <property type="entry name" value="PERMEASE PERM-RELATED"/>
    <property type="match status" value="1"/>
</dbReference>
<feature type="transmembrane region" description="Helical" evidence="9">
    <location>
        <begin position="60"/>
        <end position="90"/>
    </location>
</feature>
<reference evidence="10 11" key="1">
    <citation type="submission" date="2019-07" db="EMBL/GenBank/DDBJ databases">
        <title>Whole genome shotgun sequence of Cellulomonas soli NBRC 109434.</title>
        <authorList>
            <person name="Hosoyama A."/>
            <person name="Uohara A."/>
            <person name="Ohji S."/>
            <person name="Ichikawa N."/>
        </authorList>
    </citation>
    <scope>NUCLEOTIDE SEQUENCE [LARGE SCALE GENOMIC DNA]</scope>
    <source>
        <strain evidence="10 11">NBRC 109434</strain>
    </source>
</reference>
<evidence type="ECO:0000313" key="10">
    <source>
        <dbReference type="EMBL" id="GEP69916.1"/>
    </source>
</evidence>
<evidence type="ECO:0000256" key="5">
    <source>
        <dbReference type="ARBA" id="ARBA00022692"/>
    </source>
</evidence>
<sequence>MALGAWSARLLLGAGALAVAVWIGVQVQLVLVALFLGLVLTAVLRPLATFYRRHVPAAAATVLSLLSLVAAVGVLVVITTVGLAGSWYLLLERLETGIVRLSAIGAGLGLPVDVDEHDVEALSSTVLDLVGTHGPTIAGHALGVVGTAVTAGMVVALGVFCAVCFLTGGERMWAWFVGQLPRGSRPAWRTAGEIAWSTFGGYTRGSVLAAVAVGGLGFAVLVLLGVPLAAPLGVLVFIGAFVPLIGAPGAMVVAMLVALAANGFWNAVAVGVAIALVGQVEGHVLQPLILGKHVSLHPIVVGVGVSAGTVVAGILGAIVAVPVIGVTWAVFSALRTPPEPDDVPAEQHPGDGTSEAVAALA</sequence>
<feature type="transmembrane region" description="Helical" evidence="9">
    <location>
        <begin position="305"/>
        <end position="331"/>
    </location>
</feature>
<keyword evidence="5 9" id="KW-0812">Transmembrane</keyword>
<evidence type="ECO:0000256" key="8">
    <source>
        <dbReference type="SAM" id="MobiDB-lite"/>
    </source>
</evidence>
<keyword evidence="6 9" id="KW-1133">Transmembrane helix</keyword>
<accession>A0A512PFF6</accession>
<feature type="transmembrane region" description="Helical" evidence="9">
    <location>
        <begin position="28"/>
        <end position="48"/>
    </location>
</feature>
<evidence type="ECO:0000313" key="11">
    <source>
        <dbReference type="Proteomes" id="UP000321798"/>
    </source>
</evidence>
<dbReference type="AlphaFoldDB" id="A0A512PFF6"/>
<dbReference type="PANTHER" id="PTHR21716">
    <property type="entry name" value="TRANSMEMBRANE PROTEIN"/>
    <property type="match status" value="1"/>
</dbReference>
<feature type="region of interest" description="Disordered" evidence="8">
    <location>
        <begin position="339"/>
        <end position="361"/>
    </location>
</feature>
<evidence type="ECO:0008006" key="12">
    <source>
        <dbReference type="Google" id="ProtNLM"/>
    </source>
</evidence>
<feature type="transmembrane region" description="Helical" evidence="9">
    <location>
        <begin position="137"/>
        <end position="166"/>
    </location>
</feature>
<gene>
    <name evidence="10" type="ORF">CSO01_26310</name>
</gene>
<keyword evidence="7 9" id="KW-0472">Membrane</keyword>
<evidence type="ECO:0000256" key="1">
    <source>
        <dbReference type="ARBA" id="ARBA00004651"/>
    </source>
</evidence>
<keyword evidence="11" id="KW-1185">Reference proteome</keyword>
<evidence type="ECO:0000256" key="2">
    <source>
        <dbReference type="ARBA" id="ARBA00009773"/>
    </source>
</evidence>
<evidence type="ECO:0000256" key="9">
    <source>
        <dbReference type="SAM" id="Phobius"/>
    </source>
</evidence>
<feature type="transmembrane region" description="Helical" evidence="9">
    <location>
        <begin position="264"/>
        <end position="285"/>
    </location>
</feature>
<comment type="similarity">
    <text evidence="2">Belongs to the autoinducer-2 exporter (AI-2E) (TC 2.A.86) family.</text>
</comment>
<comment type="subcellular location">
    <subcellularLocation>
        <location evidence="1">Cell membrane</location>
        <topology evidence="1">Multi-pass membrane protein</topology>
    </subcellularLocation>
</comment>
<keyword evidence="4" id="KW-1003">Cell membrane</keyword>
<dbReference type="Pfam" id="PF01594">
    <property type="entry name" value="AI-2E_transport"/>
    <property type="match status" value="1"/>
</dbReference>
<dbReference type="GO" id="GO:0055085">
    <property type="term" value="P:transmembrane transport"/>
    <property type="evidence" value="ECO:0007669"/>
    <property type="project" value="TreeGrafter"/>
</dbReference>